<evidence type="ECO:0000256" key="1">
    <source>
        <dbReference type="ARBA" id="ARBA00001911"/>
    </source>
</evidence>
<accession>A0ABP6L7E0</accession>
<dbReference type="InterPro" id="IPR036291">
    <property type="entry name" value="NAD(P)-bd_dom_sf"/>
</dbReference>
<dbReference type="CDD" id="cd05230">
    <property type="entry name" value="UGD_SDR_e"/>
    <property type="match status" value="1"/>
</dbReference>
<dbReference type="InterPro" id="IPR044516">
    <property type="entry name" value="UXS-like"/>
</dbReference>
<feature type="region of interest" description="Disordered" evidence="5">
    <location>
        <begin position="75"/>
        <end position="97"/>
    </location>
</feature>
<sequence>MALEVLVLRGLGLGDLLTAVPALRALRRAFPDGRITLAAPAVYRGLTARTGAVDDLVDVSGPGPVPYARAVTARGRPCPAPRERSFAAPRGPGPVPHGGPDVAVNLHGRGPQSVEALRRTGPGRLLSHEVDGGPPWRGDVHETRRWCDLLGWYGIPADPADLSLGTSDLRGPVVVHPGAASPARRWPPGRFALVAAALRRGGAEVVVTGGPAEVALAREVARTAGLPSGSVLAGRTGPAGLADLIGGARLLVCGDTGGGPPGHRVPDALGGAVRPHLPRAVGAATGRSARGPVDRPHRRPARRVAGSRPAGDRDIRGCRRGPGAAGGEDVMRAVVAGGAGFLGSHLCERLLADGTEVVCMDSFLTGSPDNVSHLLGRPGFRLVECDVTGFVHVPGEVNLILHLASAASPADYLAYPIETLKVGSLGTLHLLGLAKEKGARFVLASTSEVYGDPLEHPQRETYWGNVNPVGPRSVYDEAKRFAESLTVAYRQTHGVDTGIARIFNTYGPRMRPFDGRAIPTFVRQALRGEPMTVTGDGRQTRSICYVDDTVEGILALAGRDVAGPVNIGNPGELTMTALAETIRDLAGSSSPIEYVARPADDPRVRRPDTTLAARCLGWHAGIDAAEGLRRTIGWFRAELERDGTDGTDGITGADGAEGAGDIGVGDADGADGANRADRAGGVDAADGVDGAGRPATPPLRRG</sequence>
<dbReference type="CDD" id="cd03789">
    <property type="entry name" value="GT9_LPS_heptosyltransferase"/>
    <property type="match status" value="1"/>
</dbReference>
<dbReference type="Pfam" id="PF01075">
    <property type="entry name" value="Glyco_transf_9"/>
    <property type="match status" value="1"/>
</dbReference>
<dbReference type="PANTHER" id="PTHR43078">
    <property type="entry name" value="UDP-GLUCURONIC ACID DECARBOXYLASE-RELATED"/>
    <property type="match status" value="1"/>
</dbReference>
<dbReference type="PANTHER" id="PTHR43078:SF6">
    <property type="entry name" value="UDP-GLUCURONIC ACID DECARBOXYLASE 1"/>
    <property type="match status" value="1"/>
</dbReference>
<protein>
    <recommendedName>
        <fullName evidence="6">NAD-dependent epimerase/dehydratase domain-containing protein</fullName>
    </recommendedName>
</protein>
<feature type="compositionally biased region" description="Low complexity" evidence="5">
    <location>
        <begin position="681"/>
        <end position="692"/>
    </location>
</feature>
<evidence type="ECO:0000313" key="7">
    <source>
        <dbReference type="EMBL" id="GAA3032370.1"/>
    </source>
</evidence>
<dbReference type="Proteomes" id="UP001499930">
    <property type="component" value="Unassembled WGS sequence"/>
</dbReference>
<feature type="compositionally biased region" description="Low complexity" evidence="5">
    <location>
        <begin position="664"/>
        <end position="673"/>
    </location>
</feature>
<gene>
    <name evidence="7" type="ORF">GCM10017559_69530</name>
</gene>
<proteinExistence type="predicted"/>
<comment type="cofactor">
    <cofactor evidence="1">
        <name>NAD(+)</name>
        <dbReference type="ChEBI" id="CHEBI:57540"/>
    </cofactor>
</comment>
<dbReference type="SUPFAM" id="SSF51735">
    <property type="entry name" value="NAD(P)-binding Rossmann-fold domains"/>
    <property type="match status" value="1"/>
</dbReference>
<evidence type="ECO:0000259" key="6">
    <source>
        <dbReference type="Pfam" id="PF01370"/>
    </source>
</evidence>
<dbReference type="Gene3D" id="3.40.50.720">
    <property type="entry name" value="NAD(P)-binding Rossmann-like Domain"/>
    <property type="match status" value="1"/>
</dbReference>
<keyword evidence="2" id="KW-0210">Decarboxylase</keyword>
<reference evidence="8" key="1">
    <citation type="journal article" date="2019" name="Int. J. Syst. Evol. Microbiol.">
        <title>The Global Catalogue of Microorganisms (GCM) 10K type strain sequencing project: providing services to taxonomists for standard genome sequencing and annotation.</title>
        <authorList>
            <consortium name="The Broad Institute Genomics Platform"/>
            <consortium name="The Broad Institute Genome Sequencing Center for Infectious Disease"/>
            <person name="Wu L."/>
            <person name="Ma J."/>
        </authorList>
    </citation>
    <scope>NUCLEOTIDE SEQUENCE [LARGE SCALE GENOMIC DNA]</scope>
    <source>
        <strain evidence="8">JCM 3106</strain>
    </source>
</reference>
<evidence type="ECO:0000256" key="2">
    <source>
        <dbReference type="ARBA" id="ARBA00022793"/>
    </source>
</evidence>
<feature type="region of interest" description="Disordered" evidence="5">
    <location>
        <begin position="641"/>
        <end position="702"/>
    </location>
</feature>
<feature type="region of interest" description="Disordered" evidence="5">
    <location>
        <begin position="284"/>
        <end position="323"/>
    </location>
</feature>
<keyword evidence="3" id="KW-0520">NAD</keyword>
<dbReference type="Pfam" id="PF01370">
    <property type="entry name" value="Epimerase"/>
    <property type="match status" value="1"/>
</dbReference>
<dbReference type="Gene3D" id="3.40.50.2000">
    <property type="entry name" value="Glycogen Phosphorylase B"/>
    <property type="match status" value="2"/>
</dbReference>
<comment type="caution">
    <text evidence="7">The sequence shown here is derived from an EMBL/GenBank/DDBJ whole genome shotgun (WGS) entry which is preliminary data.</text>
</comment>
<evidence type="ECO:0000313" key="8">
    <source>
        <dbReference type="Proteomes" id="UP001499930"/>
    </source>
</evidence>
<dbReference type="InterPro" id="IPR002201">
    <property type="entry name" value="Glyco_trans_9"/>
</dbReference>
<keyword evidence="8" id="KW-1185">Reference proteome</keyword>
<dbReference type="SUPFAM" id="SSF53756">
    <property type="entry name" value="UDP-Glycosyltransferase/glycogen phosphorylase"/>
    <property type="match status" value="1"/>
</dbReference>
<feature type="domain" description="NAD-dependent epimerase/dehydratase" evidence="6">
    <location>
        <begin position="334"/>
        <end position="568"/>
    </location>
</feature>
<dbReference type="InterPro" id="IPR001509">
    <property type="entry name" value="Epimerase_deHydtase"/>
</dbReference>
<evidence type="ECO:0000256" key="4">
    <source>
        <dbReference type="ARBA" id="ARBA00023239"/>
    </source>
</evidence>
<evidence type="ECO:0000256" key="5">
    <source>
        <dbReference type="SAM" id="MobiDB-lite"/>
    </source>
</evidence>
<evidence type="ECO:0000256" key="3">
    <source>
        <dbReference type="ARBA" id="ARBA00023027"/>
    </source>
</evidence>
<name>A0ABP6L7E0_9ACTN</name>
<keyword evidence="4" id="KW-0456">Lyase</keyword>
<organism evidence="7 8">
    <name type="scientific">Streptosporangium longisporum</name>
    <dbReference type="NCBI Taxonomy" id="46187"/>
    <lineage>
        <taxon>Bacteria</taxon>
        <taxon>Bacillati</taxon>
        <taxon>Actinomycetota</taxon>
        <taxon>Actinomycetes</taxon>
        <taxon>Streptosporangiales</taxon>
        <taxon>Streptosporangiaceae</taxon>
        <taxon>Streptosporangium</taxon>
    </lineage>
</organism>
<dbReference type="EMBL" id="BAAAWD010000019">
    <property type="protein sequence ID" value="GAA3032370.1"/>
    <property type="molecule type" value="Genomic_DNA"/>
</dbReference>